<comment type="caution">
    <text evidence="3">The sequence shown here is derived from an EMBL/GenBank/DDBJ whole genome shotgun (WGS) entry which is preliminary data.</text>
</comment>
<feature type="chain" id="PRO_5013903342" description="Transporter" evidence="2">
    <location>
        <begin position="25"/>
        <end position="83"/>
    </location>
</feature>
<name>A0A2G8SNQ3_9APHY</name>
<dbReference type="Proteomes" id="UP000230002">
    <property type="component" value="Unassembled WGS sequence"/>
</dbReference>
<reference evidence="3 4" key="1">
    <citation type="journal article" date="2015" name="Sci. Rep.">
        <title>Chromosome-level genome map provides insights into diverse defense mechanisms in the medicinal fungus Ganoderma sinense.</title>
        <authorList>
            <person name="Zhu Y."/>
            <person name="Xu J."/>
            <person name="Sun C."/>
            <person name="Zhou S."/>
            <person name="Xu H."/>
            <person name="Nelson D.R."/>
            <person name="Qian J."/>
            <person name="Song J."/>
            <person name="Luo H."/>
            <person name="Xiang L."/>
            <person name="Li Y."/>
            <person name="Xu Z."/>
            <person name="Ji A."/>
            <person name="Wang L."/>
            <person name="Lu S."/>
            <person name="Hayward A."/>
            <person name="Sun W."/>
            <person name="Li X."/>
            <person name="Schwartz D.C."/>
            <person name="Wang Y."/>
            <person name="Chen S."/>
        </authorList>
    </citation>
    <scope>NUCLEOTIDE SEQUENCE [LARGE SCALE GENOMIC DNA]</scope>
    <source>
        <strain evidence="3 4">ZZ0214-1</strain>
    </source>
</reference>
<evidence type="ECO:0000313" key="4">
    <source>
        <dbReference type="Proteomes" id="UP000230002"/>
    </source>
</evidence>
<dbReference type="AlphaFoldDB" id="A0A2G8SNQ3"/>
<evidence type="ECO:0000256" key="1">
    <source>
        <dbReference type="SAM" id="MobiDB-lite"/>
    </source>
</evidence>
<proteinExistence type="predicted"/>
<accession>A0A2G8SNQ3</accession>
<evidence type="ECO:0000256" key="2">
    <source>
        <dbReference type="SAM" id="SignalP"/>
    </source>
</evidence>
<feature type="signal peptide" evidence="2">
    <location>
        <begin position="1"/>
        <end position="24"/>
    </location>
</feature>
<gene>
    <name evidence="3" type="ORF">GSI_02117</name>
</gene>
<dbReference type="EMBL" id="AYKW01000003">
    <property type="protein sequence ID" value="PIL35391.1"/>
    <property type="molecule type" value="Genomic_DNA"/>
</dbReference>
<keyword evidence="2" id="KW-0732">Signal</keyword>
<protein>
    <recommendedName>
        <fullName evidence="5">Transporter</fullName>
    </recommendedName>
</protein>
<feature type="region of interest" description="Disordered" evidence="1">
    <location>
        <begin position="64"/>
        <end position="83"/>
    </location>
</feature>
<evidence type="ECO:0000313" key="3">
    <source>
        <dbReference type="EMBL" id="PIL35391.1"/>
    </source>
</evidence>
<organism evidence="3 4">
    <name type="scientific">Ganoderma sinense ZZ0214-1</name>
    <dbReference type="NCBI Taxonomy" id="1077348"/>
    <lineage>
        <taxon>Eukaryota</taxon>
        <taxon>Fungi</taxon>
        <taxon>Dikarya</taxon>
        <taxon>Basidiomycota</taxon>
        <taxon>Agaricomycotina</taxon>
        <taxon>Agaricomycetes</taxon>
        <taxon>Polyporales</taxon>
        <taxon>Polyporaceae</taxon>
        <taxon>Ganoderma</taxon>
    </lineage>
</organism>
<evidence type="ECO:0008006" key="5">
    <source>
        <dbReference type="Google" id="ProtNLM"/>
    </source>
</evidence>
<keyword evidence="4" id="KW-1185">Reference proteome</keyword>
<sequence length="83" mass="8830">MLAPSSRTFVLLLTGAILFGTTDARMIAPKPDLEPPAVTVPATAPIYAHTQPPEQRIKHTIVGRQDTAVTKPLNDPSSVSSLL</sequence>